<sequence>MLTQALADLRGVGHDDPKIAKAVTGWSAIIASTHAAAGHDQDEPDPFATDLTTGRLDRTYHLVRRVDP</sequence>
<accession>A0A1Y5P5P7</accession>
<gene>
    <name evidence="1" type="ORF">MHPYR_110073</name>
</gene>
<name>A0A1Y5P5P7_9MYCO</name>
<protein>
    <submittedName>
        <fullName evidence="1">Uncharacterized protein</fullName>
    </submittedName>
</protein>
<reference evidence="1" key="1">
    <citation type="submission" date="2016-03" db="EMBL/GenBank/DDBJ databases">
        <authorList>
            <person name="Ploux O."/>
        </authorList>
    </citation>
    <scope>NUCLEOTIDE SEQUENCE</scope>
    <source>
        <strain evidence="1">UC10</strain>
    </source>
</reference>
<dbReference type="AlphaFoldDB" id="A0A1Y5P5P7"/>
<organism evidence="1">
    <name type="scientific">uncultured Mycobacterium sp</name>
    <dbReference type="NCBI Taxonomy" id="171292"/>
    <lineage>
        <taxon>Bacteria</taxon>
        <taxon>Bacillati</taxon>
        <taxon>Actinomycetota</taxon>
        <taxon>Actinomycetes</taxon>
        <taxon>Mycobacteriales</taxon>
        <taxon>Mycobacteriaceae</taxon>
        <taxon>Mycobacterium</taxon>
        <taxon>environmental samples</taxon>
    </lineage>
</organism>
<dbReference type="EMBL" id="FLQS01000003">
    <property type="protein sequence ID" value="SBS71431.1"/>
    <property type="molecule type" value="Genomic_DNA"/>
</dbReference>
<proteinExistence type="predicted"/>
<evidence type="ECO:0000313" key="1">
    <source>
        <dbReference type="EMBL" id="SBS71431.1"/>
    </source>
</evidence>